<evidence type="ECO:0000256" key="7">
    <source>
        <dbReference type="ARBA" id="ARBA00023002"/>
    </source>
</evidence>
<feature type="domain" description="4Fe-4S ferredoxin-type" evidence="12">
    <location>
        <begin position="213"/>
        <end position="241"/>
    </location>
</feature>
<dbReference type="SUPFAM" id="SSF53706">
    <property type="entry name" value="Formate dehydrogenase/DMSO reductase, domains 1-3"/>
    <property type="match status" value="1"/>
</dbReference>
<dbReference type="CDD" id="cd00207">
    <property type="entry name" value="fer2"/>
    <property type="match status" value="1"/>
</dbReference>
<evidence type="ECO:0000259" key="12">
    <source>
        <dbReference type="PROSITE" id="PS51379"/>
    </source>
</evidence>
<evidence type="ECO:0000256" key="8">
    <source>
        <dbReference type="ARBA" id="ARBA00023004"/>
    </source>
</evidence>
<dbReference type="GO" id="GO:0015942">
    <property type="term" value="P:formate metabolic process"/>
    <property type="evidence" value="ECO:0007669"/>
    <property type="project" value="InterPro"/>
</dbReference>
<dbReference type="InterPro" id="IPR006655">
    <property type="entry name" value="Mopterin_OxRdtase_prok_CS"/>
</dbReference>
<dbReference type="Gene3D" id="3.40.50.740">
    <property type="match status" value="1"/>
</dbReference>
<dbReference type="InterPro" id="IPR006963">
    <property type="entry name" value="Mopterin_OxRdtase_4Fe-4S_dom"/>
</dbReference>
<dbReference type="InterPro" id="IPR019574">
    <property type="entry name" value="NADH_UbQ_OxRdtase_Gsu_4Fe4S-bd"/>
</dbReference>
<evidence type="ECO:0000259" key="13">
    <source>
        <dbReference type="PROSITE" id="PS51669"/>
    </source>
</evidence>
<comment type="similarity">
    <text evidence="1">Belongs to the complex I 75 kDa subunit family.</text>
</comment>
<dbReference type="Pfam" id="PF04879">
    <property type="entry name" value="Molybdop_Fe4S4"/>
    <property type="match status" value="1"/>
</dbReference>
<dbReference type="GO" id="GO:0043546">
    <property type="term" value="F:molybdopterin cofactor binding"/>
    <property type="evidence" value="ECO:0007669"/>
    <property type="project" value="InterPro"/>
</dbReference>
<dbReference type="Proteomes" id="UP000252255">
    <property type="component" value="Unassembled WGS sequence"/>
</dbReference>
<dbReference type="PROSITE" id="PS51669">
    <property type="entry name" value="4FE4S_MOW_BIS_MGD"/>
    <property type="match status" value="1"/>
</dbReference>
<dbReference type="NCBIfam" id="TIGR01591">
    <property type="entry name" value="Fdh-alpha"/>
    <property type="match status" value="1"/>
</dbReference>
<keyword evidence="6" id="KW-0677">Repeat</keyword>
<dbReference type="Gene3D" id="3.40.228.10">
    <property type="entry name" value="Dimethylsulfoxide Reductase, domain 2"/>
    <property type="match status" value="1"/>
</dbReference>
<dbReference type="EMBL" id="JPWI01000018">
    <property type="protein sequence ID" value="RCK42061.1"/>
    <property type="molecule type" value="Genomic_DNA"/>
</dbReference>
<dbReference type="PANTHER" id="PTHR43105">
    <property type="entry name" value="RESPIRATORY NITRATE REDUCTASE"/>
    <property type="match status" value="1"/>
</dbReference>
<dbReference type="GO" id="GO:0008863">
    <property type="term" value="F:formate dehydrogenase (NAD+) activity"/>
    <property type="evidence" value="ECO:0007669"/>
    <property type="project" value="InterPro"/>
</dbReference>
<dbReference type="Pfam" id="PF12838">
    <property type="entry name" value="Fer4_7"/>
    <property type="match status" value="1"/>
</dbReference>
<comment type="caution">
    <text evidence="15">The sequence shown here is derived from an EMBL/GenBank/DDBJ whole genome shotgun (WGS) entry which is preliminary data.</text>
</comment>
<organism evidence="15 16">
    <name type="scientific">Thalassospira profundimaris</name>
    <dbReference type="NCBI Taxonomy" id="502049"/>
    <lineage>
        <taxon>Bacteria</taxon>
        <taxon>Pseudomonadati</taxon>
        <taxon>Pseudomonadota</taxon>
        <taxon>Alphaproteobacteria</taxon>
        <taxon>Rhodospirillales</taxon>
        <taxon>Thalassospiraceae</taxon>
        <taxon>Thalassospira</taxon>
    </lineage>
</organism>
<reference evidence="15 16" key="1">
    <citation type="submission" date="2014-07" db="EMBL/GenBank/DDBJ databases">
        <title>Draft genome sequence of Thalassospira profundimaris PR54-5.</title>
        <authorList>
            <person name="Lai Q."/>
            <person name="Shao Z."/>
        </authorList>
    </citation>
    <scope>NUCLEOTIDE SEQUENCE [LARGE SCALE GENOMIC DNA]</scope>
    <source>
        <strain evidence="15 16">PR54-5</strain>
    </source>
</reference>
<name>A0A367WNB4_9PROT</name>
<dbReference type="PIRSF" id="PIRSF036643">
    <property type="entry name" value="FDH_alpha"/>
    <property type="match status" value="1"/>
</dbReference>
<dbReference type="Pfam" id="PF01568">
    <property type="entry name" value="Molydop_binding"/>
    <property type="match status" value="1"/>
</dbReference>
<dbReference type="GO" id="GO:0051537">
    <property type="term" value="F:2 iron, 2 sulfur cluster binding"/>
    <property type="evidence" value="ECO:0007669"/>
    <property type="project" value="UniProtKB-KW"/>
</dbReference>
<dbReference type="InterPro" id="IPR006478">
    <property type="entry name" value="Formate_DH_asu"/>
</dbReference>
<feature type="domain" description="4Fe-4S Mo/W bis-MGD-type" evidence="13">
    <location>
        <begin position="248"/>
        <end position="304"/>
    </location>
</feature>
<dbReference type="FunFam" id="2.20.25.90:FF:000001">
    <property type="entry name" value="Formate dehydrogenase subunit alpha"/>
    <property type="match status" value="1"/>
</dbReference>
<dbReference type="InterPro" id="IPR006657">
    <property type="entry name" value="MoPterin_dinucl-bd_dom"/>
</dbReference>
<dbReference type="RefSeq" id="WP_114099952.1">
    <property type="nucleotide sequence ID" value="NZ_JPWI01000018.1"/>
</dbReference>
<dbReference type="OrthoDB" id="9803192at2"/>
<sequence>MSLIKEVDYGTPAAKSEKTVTLTIDGRDVTVPEGTSVMRASMEAGIQVPKLCATDMVDAFGSCRLCLVEVEGRNGTPASCTTPAYDGMVVHTQTERLKKIRKGVMELYISDHPLDCLTCAANGDCELQDMAGAVGLRDVRYGYEGGNHVQVRQNGEDNPRYMAKDQTNPYFTYDPSKCIVCSRCVRACEEVQGTFALTIEGRGFESRVSPGMHEDFLDSECVSCGACVQACPTATLQEKSVIEIGQPEHSVVTTCAYCGVGCSFKAEMRGEELVRMLPFKDGKANRGHSCVKGRFAYGYANHKDRILNPMIRESVDDPWQEVSWEEALRFTADKFRGIQAKYGKGALGGITSSRCTNEETFLVQKLVRAGFGNNNVDTCARVCHSPTGYGLKTTFGTSAGTQDFDSVEQTDVVILIGANPTDGHPVFASRLKKRLRQGAKLIVIDPRRIDLVRSPHIEAVAHLALRPGTNVAVLTSLAHVIVTEGLFDEAFVRERCDWDEFQDWATFVSDPKHSPEAIAEMTGVDADAMRTAARAFATGGNGAIYYGLGVTEHSQGSTTVIAIANLAMATGNIGRPGVGVNPLRGQNNVQGSCDMGSFPHELPGYRHIQDSATRDIFEDIWGVKLDDEPGLRIPNMLDAAVEGTFKGIYIQGEDILQSDPDTKHVAAGLAAMECVVVHDLFLNETANYAHVFLPGSTFLEKDGTFTNAERRINRVRKVMTPMNGFADWEVTQNLARAMGLDWSYTHPSQVMAEIAATTPSFANVSYDLLEREGSVQWPCNDKAPLGTPVMHIDGFVRGKGKFVVTEYVATDERTGPRFPLLLTTGRILSQYNVGAQTRRTENTAWHKEDLLEIHPHDAEQRGIREGDWIRLASRSGETSLRATITDRVAPGVVYTTFHHPGTQANVITTDFTDWATNCPEYKVTAVQVSPSNGPSEWQVEYDRQAEQSRRIKPRMDAAE</sequence>
<dbReference type="InterPro" id="IPR017900">
    <property type="entry name" value="4Fe4S_Fe_S_CS"/>
</dbReference>
<dbReference type="PROSITE" id="PS00932">
    <property type="entry name" value="MOLYBDOPTERIN_PROK_3"/>
    <property type="match status" value="1"/>
</dbReference>
<proteinExistence type="inferred from homology"/>
<keyword evidence="3" id="KW-0004">4Fe-4S</keyword>
<evidence type="ECO:0000313" key="15">
    <source>
        <dbReference type="EMBL" id="RCK42061.1"/>
    </source>
</evidence>
<dbReference type="GO" id="GO:0051539">
    <property type="term" value="F:4 iron, 4 sulfur cluster binding"/>
    <property type="evidence" value="ECO:0007669"/>
    <property type="project" value="UniProtKB-KW"/>
</dbReference>
<evidence type="ECO:0000256" key="1">
    <source>
        <dbReference type="ARBA" id="ARBA00005404"/>
    </source>
</evidence>
<dbReference type="Gene3D" id="3.30.70.20">
    <property type="match status" value="1"/>
</dbReference>
<gene>
    <name evidence="15" type="ORF">TH30_21120</name>
</gene>
<dbReference type="GO" id="GO:0022904">
    <property type="term" value="P:respiratory electron transport chain"/>
    <property type="evidence" value="ECO:0007669"/>
    <property type="project" value="TreeGrafter"/>
</dbReference>
<dbReference type="Pfam" id="PF13510">
    <property type="entry name" value="Fer2_4"/>
    <property type="match status" value="1"/>
</dbReference>
<keyword evidence="4" id="KW-0001">2Fe-2S</keyword>
<dbReference type="PROSITE" id="PS51379">
    <property type="entry name" value="4FE4S_FER_2"/>
    <property type="match status" value="2"/>
</dbReference>
<dbReference type="InterPro" id="IPR006656">
    <property type="entry name" value="Mopterin_OxRdtase"/>
</dbReference>
<dbReference type="InterPro" id="IPR041924">
    <property type="entry name" value="Formate_Dh-H_N"/>
</dbReference>
<dbReference type="GO" id="GO:0046872">
    <property type="term" value="F:metal ion binding"/>
    <property type="evidence" value="ECO:0007669"/>
    <property type="project" value="UniProtKB-KW"/>
</dbReference>
<dbReference type="CDD" id="cd00508">
    <property type="entry name" value="MopB_CT_Fdh-Nap-like"/>
    <property type="match status" value="1"/>
</dbReference>
<feature type="compositionally biased region" description="Basic and acidic residues" evidence="10">
    <location>
        <begin position="940"/>
        <end position="959"/>
    </location>
</feature>
<keyword evidence="9" id="KW-0411">Iron-sulfur</keyword>
<dbReference type="SUPFAM" id="SSF54292">
    <property type="entry name" value="2Fe-2S ferredoxin-like"/>
    <property type="match status" value="1"/>
</dbReference>
<dbReference type="GO" id="GO:0016020">
    <property type="term" value="C:membrane"/>
    <property type="evidence" value="ECO:0007669"/>
    <property type="project" value="TreeGrafter"/>
</dbReference>
<dbReference type="InterPro" id="IPR050123">
    <property type="entry name" value="Prok_molybdopt-oxidoreductase"/>
</dbReference>
<dbReference type="GO" id="GO:0003954">
    <property type="term" value="F:NADH dehydrogenase activity"/>
    <property type="evidence" value="ECO:0007669"/>
    <property type="project" value="TreeGrafter"/>
</dbReference>
<evidence type="ECO:0000256" key="4">
    <source>
        <dbReference type="ARBA" id="ARBA00022714"/>
    </source>
</evidence>
<keyword evidence="5" id="KW-0479">Metal-binding</keyword>
<evidence type="ECO:0000256" key="2">
    <source>
        <dbReference type="ARBA" id="ARBA00007023"/>
    </source>
</evidence>
<feature type="domain" description="4Fe-4S ferredoxin-type" evidence="12">
    <location>
        <begin position="169"/>
        <end position="200"/>
    </location>
</feature>
<evidence type="ECO:0000256" key="5">
    <source>
        <dbReference type="ARBA" id="ARBA00022723"/>
    </source>
</evidence>
<dbReference type="AlphaFoldDB" id="A0A367WNB4"/>
<dbReference type="SUPFAM" id="SSF50692">
    <property type="entry name" value="ADC-like"/>
    <property type="match status" value="1"/>
</dbReference>
<dbReference type="CDD" id="cd02753">
    <property type="entry name" value="MopB_Formate-Dh-H"/>
    <property type="match status" value="1"/>
</dbReference>
<dbReference type="SMART" id="SM00929">
    <property type="entry name" value="NADH-G_4Fe-4S_3"/>
    <property type="match status" value="1"/>
</dbReference>
<dbReference type="SMART" id="SM00926">
    <property type="entry name" value="Molybdop_Fe4S4"/>
    <property type="match status" value="1"/>
</dbReference>
<dbReference type="Gene3D" id="3.10.20.740">
    <property type="match status" value="1"/>
</dbReference>
<dbReference type="InterPro" id="IPR001041">
    <property type="entry name" value="2Fe-2S_ferredoxin-type"/>
</dbReference>
<dbReference type="PROSITE" id="PS51839">
    <property type="entry name" value="4FE4S_HC3"/>
    <property type="match status" value="1"/>
</dbReference>
<dbReference type="SUPFAM" id="SSF54862">
    <property type="entry name" value="4Fe-4S ferredoxins"/>
    <property type="match status" value="1"/>
</dbReference>
<feature type="region of interest" description="Disordered" evidence="10">
    <location>
        <begin position="928"/>
        <end position="959"/>
    </location>
</feature>
<dbReference type="Gene3D" id="2.40.40.20">
    <property type="match status" value="1"/>
</dbReference>
<evidence type="ECO:0000313" key="16">
    <source>
        <dbReference type="Proteomes" id="UP000252255"/>
    </source>
</evidence>
<dbReference type="InterPro" id="IPR036010">
    <property type="entry name" value="2Fe-2S_ferredoxin-like_sf"/>
</dbReference>
<dbReference type="GO" id="GO:1990204">
    <property type="term" value="C:oxidoreductase complex"/>
    <property type="evidence" value="ECO:0007669"/>
    <property type="project" value="UniProtKB-ARBA"/>
</dbReference>
<dbReference type="InterPro" id="IPR009010">
    <property type="entry name" value="Asp_de-COase-like_dom_sf"/>
</dbReference>
<dbReference type="PROSITE" id="PS00198">
    <property type="entry name" value="4FE4S_FER_1"/>
    <property type="match status" value="1"/>
</dbReference>
<evidence type="ECO:0000256" key="3">
    <source>
        <dbReference type="ARBA" id="ARBA00022485"/>
    </source>
</evidence>
<dbReference type="Gene3D" id="2.20.25.90">
    <property type="entry name" value="ADC-like domains"/>
    <property type="match status" value="1"/>
</dbReference>
<evidence type="ECO:0000259" key="11">
    <source>
        <dbReference type="PROSITE" id="PS51085"/>
    </source>
</evidence>
<feature type="domain" description="2Fe-2S ferredoxin-type" evidence="11">
    <location>
        <begin position="18"/>
        <end position="96"/>
    </location>
</feature>
<evidence type="ECO:0000256" key="6">
    <source>
        <dbReference type="ARBA" id="ARBA00022737"/>
    </source>
</evidence>
<keyword evidence="7" id="KW-0560">Oxidoreductase</keyword>
<evidence type="ECO:0000256" key="10">
    <source>
        <dbReference type="SAM" id="MobiDB-lite"/>
    </source>
</evidence>
<dbReference type="InterPro" id="IPR017896">
    <property type="entry name" value="4Fe4S_Fe-S-bd"/>
</dbReference>
<dbReference type="Pfam" id="PF00384">
    <property type="entry name" value="Molybdopterin"/>
    <property type="match status" value="1"/>
</dbReference>
<feature type="domain" description="4Fe-4S His(Cys)3-ligated-type" evidence="14">
    <location>
        <begin position="96"/>
        <end position="135"/>
    </location>
</feature>
<comment type="similarity">
    <text evidence="2">In the C-terminal section; belongs to the prokaryotic molybdopterin-containing oxidoreductase family.</text>
</comment>
<dbReference type="PROSITE" id="PS51085">
    <property type="entry name" value="2FE2S_FER_2"/>
    <property type="match status" value="1"/>
</dbReference>
<protein>
    <submittedName>
        <fullName evidence="15">Formate dehydrogenase</fullName>
    </submittedName>
</protein>
<keyword evidence="8" id="KW-0408">Iron</keyword>
<dbReference type="PANTHER" id="PTHR43105:SF14">
    <property type="entry name" value="FORMATE DEHYDROGENASE H"/>
    <property type="match status" value="1"/>
</dbReference>
<evidence type="ECO:0000256" key="9">
    <source>
        <dbReference type="ARBA" id="ARBA00023014"/>
    </source>
</evidence>
<evidence type="ECO:0000259" key="14">
    <source>
        <dbReference type="PROSITE" id="PS51839"/>
    </source>
</evidence>
<dbReference type="Pfam" id="PF10588">
    <property type="entry name" value="NADH-G_4Fe-4S_3"/>
    <property type="match status" value="1"/>
</dbReference>
<dbReference type="FunFam" id="3.30.70.20:FF:000047">
    <property type="entry name" value="Formate dehydrogenase, alpha subunit"/>
    <property type="match status" value="1"/>
</dbReference>
<accession>A0A367WNB4</accession>
<dbReference type="FunFam" id="3.10.20.740:FF:000005">
    <property type="entry name" value="NADH:ubiquinone oxidoreductase subunit"/>
    <property type="match status" value="1"/>
</dbReference>